<reference evidence="1 2" key="1">
    <citation type="submission" date="2021-06" db="EMBL/GenBank/DDBJ databases">
        <title>Caerostris extrusa draft genome.</title>
        <authorList>
            <person name="Kono N."/>
            <person name="Arakawa K."/>
        </authorList>
    </citation>
    <scope>NUCLEOTIDE SEQUENCE [LARGE SCALE GENOMIC DNA]</scope>
</reference>
<protein>
    <submittedName>
        <fullName evidence="1">Uncharacterized protein</fullName>
    </submittedName>
</protein>
<dbReference type="AlphaFoldDB" id="A0AAV4UJJ5"/>
<keyword evidence="2" id="KW-1185">Reference proteome</keyword>
<proteinExistence type="predicted"/>
<comment type="caution">
    <text evidence="1">The sequence shown here is derived from an EMBL/GenBank/DDBJ whole genome shotgun (WGS) entry which is preliminary data.</text>
</comment>
<evidence type="ECO:0000313" key="1">
    <source>
        <dbReference type="EMBL" id="GIY57901.1"/>
    </source>
</evidence>
<dbReference type="Proteomes" id="UP001054945">
    <property type="component" value="Unassembled WGS sequence"/>
</dbReference>
<sequence length="122" mass="14140">MLPDPQAESILQYGCQNVYGYLDAQIGFGSTNYYLTLMGCLFCAEKAVSILLRSAIGKGLYVMFIEFVARISRQEDRFLDGRFMSEDIERVQRDTDIDGLFVLCRERFRYGVRLVKDYTLVY</sequence>
<dbReference type="EMBL" id="BPLR01012985">
    <property type="protein sequence ID" value="GIY57901.1"/>
    <property type="molecule type" value="Genomic_DNA"/>
</dbReference>
<evidence type="ECO:0000313" key="2">
    <source>
        <dbReference type="Proteomes" id="UP001054945"/>
    </source>
</evidence>
<organism evidence="1 2">
    <name type="scientific">Caerostris extrusa</name>
    <name type="common">Bark spider</name>
    <name type="synonym">Caerostris bankana</name>
    <dbReference type="NCBI Taxonomy" id="172846"/>
    <lineage>
        <taxon>Eukaryota</taxon>
        <taxon>Metazoa</taxon>
        <taxon>Ecdysozoa</taxon>
        <taxon>Arthropoda</taxon>
        <taxon>Chelicerata</taxon>
        <taxon>Arachnida</taxon>
        <taxon>Araneae</taxon>
        <taxon>Araneomorphae</taxon>
        <taxon>Entelegynae</taxon>
        <taxon>Araneoidea</taxon>
        <taxon>Araneidae</taxon>
        <taxon>Caerostris</taxon>
    </lineage>
</organism>
<gene>
    <name evidence="1" type="ORF">CEXT_440331</name>
</gene>
<name>A0AAV4UJJ5_CAEEX</name>
<accession>A0AAV4UJJ5</accession>